<dbReference type="EMBL" id="CAICTM010003355">
    <property type="protein sequence ID" value="CAB9531245.1"/>
    <property type="molecule type" value="Genomic_DNA"/>
</dbReference>
<dbReference type="CDD" id="cd07067">
    <property type="entry name" value="HP_PGM_like"/>
    <property type="match status" value="1"/>
</dbReference>
<accession>A0A9N8F5H5</accession>
<dbReference type="PANTHER" id="PTHR48100:SF61">
    <property type="entry name" value="PHOSPHOGLYCERATE MUTASE"/>
    <property type="match status" value="1"/>
</dbReference>
<name>A0A9N8F5H5_9STRA</name>
<dbReference type="Gene3D" id="3.40.50.1240">
    <property type="entry name" value="Phosphoglycerate mutase-like"/>
    <property type="match status" value="1"/>
</dbReference>
<evidence type="ECO:0000313" key="3">
    <source>
        <dbReference type="Proteomes" id="UP001153069"/>
    </source>
</evidence>
<protein>
    <submittedName>
        <fullName evidence="2">Mutase-like protein</fullName>
    </submittedName>
</protein>
<feature type="chain" id="PRO_5040331103" evidence="1">
    <location>
        <begin position="21"/>
        <end position="332"/>
    </location>
</feature>
<dbReference type="GO" id="GO:0005737">
    <property type="term" value="C:cytoplasm"/>
    <property type="evidence" value="ECO:0007669"/>
    <property type="project" value="TreeGrafter"/>
</dbReference>
<dbReference type="Proteomes" id="UP001153069">
    <property type="component" value="Unassembled WGS sequence"/>
</dbReference>
<dbReference type="InterPro" id="IPR013078">
    <property type="entry name" value="His_Pase_superF_clade-1"/>
</dbReference>
<sequence length="332" mass="37567">MNRRLFLPMVSLLLPDSAVSLSNSATKSMSTKASNLFAKQQASGKWSAMNIQTAEELTISVRQKLQDEGVIGVDRPVRIIGEPIERPDQLLKKKDSKNGANTKSTTTKILHFQRHGQGFHNTICALWRELTGIPVDLENTDPAQNPLLRLDVMDSPLTELGRQQCLKCRDDASLLNPELVIVSPLLRAIQSAELSWSAHRHNNNNNKVPWVAHEQCREDLGLLICNQRRTIAEIQKMYPDIDFSLCVDNEDTLFMPDRLETPLETTQRAYEFLVDHVRTLPQTEIAIVGHSSWLFGMCNAVMDIPDESLRTWFLTSEIRSMQVTFEDDQSSS</sequence>
<comment type="caution">
    <text evidence="2">The sequence shown here is derived from an EMBL/GenBank/DDBJ whole genome shotgun (WGS) entry which is preliminary data.</text>
</comment>
<proteinExistence type="predicted"/>
<dbReference type="AlphaFoldDB" id="A0A9N8F5H5"/>
<feature type="signal peptide" evidence="1">
    <location>
        <begin position="1"/>
        <end position="20"/>
    </location>
</feature>
<keyword evidence="1" id="KW-0732">Signal</keyword>
<dbReference type="PANTHER" id="PTHR48100">
    <property type="entry name" value="BROAD-SPECIFICITY PHOSPHATASE YOR283W-RELATED"/>
    <property type="match status" value="1"/>
</dbReference>
<dbReference type="Pfam" id="PF00300">
    <property type="entry name" value="His_Phos_1"/>
    <property type="match status" value="1"/>
</dbReference>
<gene>
    <name evidence="2" type="ORF">SEMRO_3357_G347150.1</name>
</gene>
<dbReference type="SUPFAM" id="SSF53254">
    <property type="entry name" value="Phosphoglycerate mutase-like"/>
    <property type="match status" value="1"/>
</dbReference>
<evidence type="ECO:0000256" key="1">
    <source>
        <dbReference type="SAM" id="SignalP"/>
    </source>
</evidence>
<organism evidence="2 3">
    <name type="scientific">Seminavis robusta</name>
    <dbReference type="NCBI Taxonomy" id="568900"/>
    <lineage>
        <taxon>Eukaryota</taxon>
        <taxon>Sar</taxon>
        <taxon>Stramenopiles</taxon>
        <taxon>Ochrophyta</taxon>
        <taxon>Bacillariophyta</taxon>
        <taxon>Bacillariophyceae</taxon>
        <taxon>Bacillariophycidae</taxon>
        <taxon>Naviculales</taxon>
        <taxon>Naviculaceae</taxon>
        <taxon>Seminavis</taxon>
    </lineage>
</organism>
<reference evidence="2" key="1">
    <citation type="submission" date="2020-06" db="EMBL/GenBank/DDBJ databases">
        <authorList>
            <consortium name="Plant Systems Biology data submission"/>
        </authorList>
    </citation>
    <scope>NUCLEOTIDE SEQUENCE</scope>
    <source>
        <strain evidence="2">D6</strain>
    </source>
</reference>
<dbReference type="GO" id="GO:0016791">
    <property type="term" value="F:phosphatase activity"/>
    <property type="evidence" value="ECO:0007669"/>
    <property type="project" value="TreeGrafter"/>
</dbReference>
<dbReference type="OrthoDB" id="496981at2759"/>
<dbReference type="InterPro" id="IPR050275">
    <property type="entry name" value="PGM_Phosphatase"/>
</dbReference>
<evidence type="ECO:0000313" key="2">
    <source>
        <dbReference type="EMBL" id="CAB9531245.1"/>
    </source>
</evidence>
<dbReference type="InterPro" id="IPR029033">
    <property type="entry name" value="His_PPase_superfam"/>
</dbReference>
<keyword evidence="3" id="KW-1185">Reference proteome</keyword>